<evidence type="ECO:0000313" key="2">
    <source>
        <dbReference type="Proteomes" id="UP000263268"/>
    </source>
</evidence>
<protein>
    <submittedName>
        <fullName evidence="1">Uncharacterized protein</fullName>
    </submittedName>
</protein>
<proteinExistence type="predicted"/>
<dbReference type="Proteomes" id="UP000263268">
    <property type="component" value="Unassembled WGS sequence"/>
</dbReference>
<sequence>MTPSQFWTWFQDNQQKLYILPLLDIEERDKHFYWLSKHLSYYCKGLGFEIKFASDYIGPATLIITAYGVKDLYPKVFELIDHAPRIDNWKFEALKKASKDENSAHDTPYEFGSFKIKISDLYFQPVKYIKSTGKIIIHIYSDSSLRRARQRPGAQRSNPVKPINPKDIHTAITFILEDLMGEELLYSKIKKFKFYKINRNRGITYKLTHLKSFLEMINQN</sequence>
<reference evidence="1 2" key="1">
    <citation type="journal article" date="2018" name="Nat. Biotechnol.">
        <title>A standardized bacterial taxonomy based on genome phylogeny substantially revises the tree of life.</title>
        <authorList>
            <person name="Parks D.H."/>
            <person name="Chuvochina M."/>
            <person name="Waite D.W."/>
            <person name="Rinke C."/>
            <person name="Skarshewski A."/>
            <person name="Chaumeil P.A."/>
            <person name="Hugenholtz P."/>
        </authorList>
    </citation>
    <scope>NUCLEOTIDE SEQUENCE [LARGE SCALE GENOMIC DNA]</scope>
    <source>
        <strain evidence="1">UBA10227</strain>
    </source>
</reference>
<dbReference type="AlphaFoldDB" id="A0A3D6BSG8"/>
<evidence type="ECO:0000313" key="1">
    <source>
        <dbReference type="EMBL" id="HCY81159.1"/>
    </source>
</evidence>
<accession>A0A3D6BSG8</accession>
<dbReference type="RefSeq" id="WP_417867798.1">
    <property type="nucleotide sequence ID" value="NZ_JBLWVC010000019.1"/>
</dbReference>
<organism evidence="1 2">
    <name type="scientific">Xanthomarina gelatinilytica</name>
    <dbReference type="NCBI Taxonomy" id="1137281"/>
    <lineage>
        <taxon>Bacteria</taxon>
        <taxon>Pseudomonadati</taxon>
        <taxon>Bacteroidota</taxon>
        <taxon>Flavobacteriia</taxon>
        <taxon>Flavobacteriales</taxon>
        <taxon>Flavobacteriaceae</taxon>
        <taxon>Xanthomarina</taxon>
    </lineage>
</organism>
<gene>
    <name evidence="1" type="ORF">DHV22_05890</name>
</gene>
<comment type="caution">
    <text evidence="1">The sequence shown here is derived from an EMBL/GenBank/DDBJ whole genome shotgun (WGS) entry which is preliminary data.</text>
</comment>
<name>A0A3D6BSG8_9FLAO</name>
<dbReference type="EMBL" id="DPRK01000100">
    <property type="protein sequence ID" value="HCY81159.1"/>
    <property type="molecule type" value="Genomic_DNA"/>
</dbReference>